<dbReference type="InterPro" id="IPR002168">
    <property type="entry name" value="Lipase_GDXG_HIS_AS"/>
</dbReference>
<dbReference type="Proteomes" id="UP000198728">
    <property type="component" value="Unassembled WGS sequence"/>
</dbReference>
<keyword evidence="2" id="KW-0378">Hydrolase</keyword>
<comment type="similarity">
    <text evidence="1">Belongs to the 'GDXG' lipolytic enzyme family.</text>
</comment>
<dbReference type="PROSITE" id="PS01173">
    <property type="entry name" value="LIPASE_GDXG_HIS"/>
    <property type="match status" value="1"/>
</dbReference>
<organism evidence="4 5">
    <name type="scientific">Tropicimonas isoalkanivorans</name>
    <dbReference type="NCBI Taxonomy" id="441112"/>
    <lineage>
        <taxon>Bacteria</taxon>
        <taxon>Pseudomonadati</taxon>
        <taxon>Pseudomonadota</taxon>
        <taxon>Alphaproteobacteria</taxon>
        <taxon>Rhodobacterales</taxon>
        <taxon>Roseobacteraceae</taxon>
        <taxon>Tropicimonas</taxon>
    </lineage>
</organism>
<dbReference type="PANTHER" id="PTHR48081:SF8">
    <property type="entry name" value="ALPHA_BETA HYDROLASE FOLD-3 DOMAIN-CONTAINING PROTEIN-RELATED"/>
    <property type="match status" value="1"/>
</dbReference>
<dbReference type="STRING" id="441112.SAMN04488094_10567"/>
<dbReference type="AlphaFoldDB" id="A0A1I1JCS4"/>
<dbReference type="InterPro" id="IPR050300">
    <property type="entry name" value="GDXG_lipolytic_enzyme"/>
</dbReference>
<gene>
    <name evidence="4" type="ORF">SAMN04488094_10567</name>
</gene>
<evidence type="ECO:0000259" key="3">
    <source>
        <dbReference type="Pfam" id="PF07859"/>
    </source>
</evidence>
<reference evidence="4 5" key="1">
    <citation type="submission" date="2016-10" db="EMBL/GenBank/DDBJ databases">
        <authorList>
            <person name="de Groot N.N."/>
        </authorList>
    </citation>
    <scope>NUCLEOTIDE SEQUENCE [LARGE SCALE GENOMIC DNA]</scope>
    <source>
        <strain evidence="4 5">DSM 19548</strain>
    </source>
</reference>
<evidence type="ECO:0000256" key="2">
    <source>
        <dbReference type="ARBA" id="ARBA00022801"/>
    </source>
</evidence>
<dbReference type="PANTHER" id="PTHR48081">
    <property type="entry name" value="AB HYDROLASE SUPERFAMILY PROTEIN C4A8.06C"/>
    <property type="match status" value="1"/>
</dbReference>
<evidence type="ECO:0000313" key="5">
    <source>
        <dbReference type="Proteomes" id="UP000198728"/>
    </source>
</evidence>
<evidence type="ECO:0000313" key="4">
    <source>
        <dbReference type="EMBL" id="SFC46344.1"/>
    </source>
</evidence>
<dbReference type="EMBL" id="FOLG01000005">
    <property type="protein sequence ID" value="SFC46344.1"/>
    <property type="molecule type" value="Genomic_DNA"/>
</dbReference>
<dbReference type="SUPFAM" id="SSF53474">
    <property type="entry name" value="alpha/beta-Hydrolases"/>
    <property type="match status" value="1"/>
</dbReference>
<feature type="domain" description="Alpha/beta hydrolase fold-3" evidence="3">
    <location>
        <begin position="72"/>
        <end position="271"/>
    </location>
</feature>
<dbReference type="RefSeq" id="WP_093360635.1">
    <property type="nucleotide sequence ID" value="NZ_FOLG01000005.1"/>
</dbReference>
<evidence type="ECO:0000256" key="1">
    <source>
        <dbReference type="ARBA" id="ARBA00010515"/>
    </source>
</evidence>
<protein>
    <submittedName>
        <fullName evidence="4">Acetyl esterase/lipase</fullName>
    </submittedName>
</protein>
<name>A0A1I1JCS4_9RHOB</name>
<accession>A0A1I1JCS4</accession>
<dbReference type="Gene3D" id="3.40.50.1820">
    <property type="entry name" value="alpha/beta hydrolase"/>
    <property type="match status" value="1"/>
</dbReference>
<dbReference type="GO" id="GO:0016787">
    <property type="term" value="F:hydrolase activity"/>
    <property type="evidence" value="ECO:0007669"/>
    <property type="project" value="UniProtKB-KW"/>
</dbReference>
<dbReference type="OrthoDB" id="9806180at2"/>
<dbReference type="InterPro" id="IPR013094">
    <property type="entry name" value="AB_hydrolase_3"/>
</dbReference>
<keyword evidence="5" id="KW-1185">Reference proteome</keyword>
<dbReference type="Pfam" id="PF07859">
    <property type="entry name" value="Abhydrolase_3"/>
    <property type="match status" value="1"/>
</dbReference>
<dbReference type="InterPro" id="IPR029058">
    <property type="entry name" value="AB_hydrolase_fold"/>
</dbReference>
<proteinExistence type="inferred from homology"/>
<sequence>MSGQLVILNELLRLAVRPRLATVTKPGEARRDFDLFSQFFLRLASDVTHTVEPGRPPLHRFSPGAVKGSHVIMYFHGGGYMAGSPRTHAALAGALARASGCEVVLPDYRLAPENPAPAALEDACAAHANVLDRVGAPDRIVLGGDSAGGGLALSLLADLCARGERPAAAFAFSPWVDMTLSGASLRENADTEAYLPANRMELARDLVIGSLAPEDPRVSPLFAAFEAPPPVQIHVGRSEILRDDARAMAEHLRNAGGQVELDERPEVPHAWPIFCGYVPEADETVASVARFLGRA</sequence>